<sequence length="30" mass="3336">NSDKQELYRDHEGGLARGTRGNLLADRPPV</sequence>
<proteinExistence type="predicted"/>
<dbReference type="EMBL" id="GBEZ01003407">
    <property type="protein sequence ID" value="JAC81731.1"/>
    <property type="molecule type" value="Transcribed_RNA"/>
</dbReference>
<gene>
    <name evidence="2" type="ORF">TSPGSL018_7259</name>
</gene>
<feature type="compositionally biased region" description="Basic and acidic residues" evidence="1">
    <location>
        <begin position="1"/>
        <end position="14"/>
    </location>
</feature>
<evidence type="ECO:0000256" key="1">
    <source>
        <dbReference type="SAM" id="MobiDB-lite"/>
    </source>
</evidence>
<evidence type="ECO:0000313" key="2">
    <source>
        <dbReference type="EMBL" id="JAC81731.1"/>
    </source>
</evidence>
<dbReference type="AlphaFoldDB" id="A0A061SG85"/>
<feature type="region of interest" description="Disordered" evidence="1">
    <location>
        <begin position="1"/>
        <end position="30"/>
    </location>
</feature>
<protein>
    <submittedName>
        <fullName evidence="2">Uncharacterized protein</fullName>
    </submittedName>
</protein>
<feature type="non-terminal residue" evidence="2">
    <location>
        <position position="1"/>
    </location>
</feature>
<reference evidence="2" key="1">
    <citation type="submission" date="2014-05" db="EMBL/GenBank/DDBJ databases">
        <title>The transcriptome of the halophilic microalga Tetraselmis sp. GSL018 isolated from the Great Salt Lake, Utah.</title>
        <authorList>
            <person name="Jinkerson R.E."/>
            <person name="D'Adamo S."/>
            <person name="Posewitz M.C."/>
        </authorList>
    </citation>
    <scope>NUCLEOTIDE SEQUENCE</scope>
    <source>
        <strain evidence="2">GSL018</strain>
    </source>
</reference>
<name>A0A061SG85_9CHLO</name>
<accession>A0A061SG85</accession>
<organism evidence="2">
    <name type="scientific">Tetraselmis sp. GSL018</name>
    <dbReference type="NCBI Taxonomy" id="582737"/>
    <lineage>
        <taxon>Eukaryota</taxon>
        <taxon>Viridiplantae</taxon>
        <taxon>Chlorophyta</taxon>
        <taxon>core chlorophytes</taxon>
        <taxon>Chlorodendrophyceae</taxon>
        <taxon>Chlorodendrales</taxon>
        <taxon>Chlorodendraceae</taxon>
        <taxon>Tetraselmis</taxon>
    </lineage>
</organism>